<dbReference type="InterPro" id="IPR021299">
    <property type="entry name" value="DUF2871"/>
</dbReference>
<accession>A0A7K1J2S0</accession>
<feature type="transmembrane region" description="Helical" evidence="1">
    <location>
        <begin position="119"/>
        <end position="139"/>
    </location>
</feature>
<keyword evidence="1" id="KW-0812">Transmembrane</keyword>
<dbReference type="PROSITE" id="PS51257">
    <property type="entry name" value="PROKAR_LIPOPROTEIN"/>
    <property type="match status" value="1"/>
</dbReference>
<evidence type="ECO:0000256" key="1">
    <source>
        <dbReference type="SAM" id="Phobius"/>
    </source>
</evidence>
<feature type="transmembrane region" description="Helical" evidence="1">
    <location>
        <begin position="49"/>
        <end position="66"/>
    </location>
</feature>
<evidence type="ECO:0000313" key="3">
    <source>
        <dbReference type="Proteomes" id="UP000487882"/>
    </source>
</evidence>
<feature type="transmembrane region" description="Helical" evidence="1">
    <location>
        <begin position="78"/>
        <end position="99"/>
    </location>
</feature>
<dbReference type="InterPro" id="IPR036927">
    <property type="entry name" value="Cyt_c_oxase-like_su1_sf"/>
</dbReference>
<comment type="caution">
    <text evidence="2">The sequence shown here is derived from an EMBL/GenBank/DDBJ whole genome shotgun (WGS) entry which is preliminary data.</text>
</comment>
<dbReference type="Proteomes" id="UP000487882">
    <property type="component" value="Unassembled WGS sequence"/>
</dbReference>
<evidence type="ECO:0000313" key="2">
    <source>
        <dbReference type="EMBL" id="MUH58850.1"/>
    </source>
</evidence>
<feature type="transmembrane region" description="Helical" evidence="1">
    <location>
        <begin position="12"/>
        <end position="29"/>
    </location>
</feature>
<keyword evidence="1" id="KW-1133">Transmembrane helix</keyword>
<dbReference type="Pfam" id="PF11070">
    <property type="entry name" value="DUF2871"/>
    <property type="match status" value="1"/>
</dbReference>
<dbReference type="AlphaFoldDB" id="A0A7K1J2S0"/>
<dbReference type="Gene3D" id="1.20.210.10">
    <property type="entry name" value="Cytochrome c oxidase-like, subunit I domain"/>
    <property type="match status" value="1"/>
</dbReference>
<name>A0A7K1J2S0_9BIFI</name>
<proteinExistence type="predicted"/>
<protein>
    <recommendedName>
        <fullName evidence="4">DUF2871 domain-containing protein</fullName>
    </recommendedName>
</protein>
<gene>
    <name evidence="2" type="ORF">GSD1FS_0144</name>
</gene>
<reference evidence="2 3" key="1">
    <citation type="submission" date="2019-09" db="EMBL/GenBank/DDBJ databases">
        <title>Bifidobacterium canis sp. nov., isolated from the digestive tract of German Shepherd dog puppy.</title>
        <authorList>
            <person name="Bunesova V."/>
        </authorList>
    </citation>
    <scope>NUCLEOTIDE SEQUENCE [LARGE SCALE GENOMIC DNA]</scope>
    <source>
        <strain evidence="2 3">GSD1FS</strain>
    </source>
</reference>
<evidence type="ECO:0008006" key="4">
    <source>
        <dbReference type="Google" id="ProtNLM"/>
    </source>
</evidence>
<organism evidence="2 3">
    <name type="scientific">Bifidobacterium canis</name>
    <dbReference type="NCBI Taxonomy" id="2610880"/>
    <lineage>
        <taxon>Bacteria</taxon>
        <taxon>Bacillati</taxon>
        <taxon>Actinomycetota</taxon>
        <taxon>Actinomycetes</taxon>
        <taxon>Bifidobacteriales</taxon>
        <taxon>Bifidobacteriaceae</taxon>
        <taxon>Bifidobacterium</taxon>
    </lineage>
</organism>
<keyword evidence="1" id="KW-0472">Membrane</keyword>
<keyword evidence="3" id="KW-1185">Reference proteome</keyword>
<dbReference type="EMBL" id="WNLP01000001">
    <property type="protein sequence ID" value="MUH58850.1"/>
    <property type="molecule type" value="Genomic_DNA"/>
</dbReference>
<sequence>MKSMTASVNRMINTAIVYFACACVAGVFYREFTKAVGYTGPTNLKVMHTHLFALGMLLFLILALFCQNNPKLADSRSFTAFYVIYNISLPIMVLCLFARGMFTVEHTQISHALDMSISGIAGLSHIGLAVALILLFVAMKRRMPNDQQNTDEQADAKN</sequence>